<dbReference type="InterPro" id="IPR014146">
    <property type="entry name" value="LigD_ligase_dom"/>
</dbReference>
<keyword evidence="24" id="KW-1185">Reference proteome</keyword>
<keyword evidence="15" id="KW-0233">DNA recombination</keyword>
<comment type="cofactor">
    <cofactor evidence="1">
        <name>Mn(2+)</name>
        <dbReference type="ChEBI" id="CHEBI:29035"/>
    </cofactor>
</comment>
<comment type="catalytic activity">
    <reaction evidence="20">
        <text>ATP + (deoxyribonucleotide)n-3'-hydroxyl + 5'-phospho-(deoxyribonucleotide)m = (deoxyribonucleotide)n+m + AMP + diphosphate.</text>
        <dbReference type="EC" id="6.5.1.1"/>
    </reaction>
</comment>
<dbReference type="Gene3D" id="2.40.50.140">
    <property type="entry name" value="Nucleic acid-binding proteins"/>
    <property type="match status" value="1"/>
</dbReference>
<dbReference type="InterPro" id="IPR012340">
    <property type="entry name" value="NA-bd_OB-fold"/>
</dbReference>
<evidence type="ECO:0000256" key="21">
    <source>
        <dbReference type="SAM" id="MobiDB-lite"/>
    </source>
</evidence>
<dbReference type="GO" id="GO:0004527">
    <property type="term" value="F:exonuclease activity"/>
    <property type="evidence" value="ECO:0007669"/>
    <property type="project" value="UniProtKB-KW"/>
</dbReference>
<dbReference type="NCBIfam" id="TIGR02778">
    <property type="entry name" value="ligD_pol"/>
    <property type="match status" value="1"/>
</dbReference>
<evidence type="ECO:0000256" key="18">
    <source>
        <dbReference type="ARBA" id="ARBA00023268"/>
    </source>
</evidence>
<feature type="region of interest" description="Disordered" evidence="21">
    <location>
        <begin position="191"/>
        <end position="225"/>
    </location>
</feature>
<dbReference type="InterPro" id="IPR052171">
    <property type="entry name" value="NHEJ_LigD"/>
</dbReference>
<evidence type="ECO:0000256" key="10">
    <source>
        <dbReference type="ARBA" id="ARBA00022801"/>
    </source>
</evidence>
<evidence type="ECO:0000256" key="13">
    <source>
        <dbReference type="ARBA" id="ARBA00022932"/>
    </source>
</evidence>
<dbReference type="GO" id="GO:0006281">
    <property type="term" value="P:DNA repair"/>
    <property type="evidence" value="ECO:0007669"/>
    <property type="project" value="UniProtKB-KW"/>
</dbReference>
<dbReference type="OrthoDB" id="9802472at2"/>
<dbReference type="CDD" id="cd07971">
    <property type="entry name" value="OBF_DNA_ligase_LigD"/>
    <property type="match status" value="1"/>
</dbReference>
<dbReference type="RefSeq" id="WP_143373494.1">
    <property type="nucleotide sequence ID" value="NZ_VJVZ01000006.1"/>
</dbReference>
<evidence type="ECO:0000313" key="23">
    <source>
        <dbReference type="EMBL" id="TRW24413.1"/>
    </source>
</evidence>
<keyword evidence="4" id="KW-0808">Transferase</keyword>
<dbReference type="GO" id="GO:0006310">
    <property type="term" value="P:DNA recombination"/>
    <property type="evidence" value="ECO:0007669"/>
    <property type="project" value="UniProtKB-KW"/>
</dbReference>
<keyword evidence="5" id="KW-0548">Nucleotidyltransferase</keyword>
<keyword evidence="17" id="KW-0464">Manganese</keyword>
<dbReference type="PANTHER" id="PTHR42705">
    <property type="entry name" value="BIFUNCTIONAL NON-HOMOLOGOUS END JOINING PROTEIN LIGD"/>
    <property type="match status" value="1"/>
</dbReference>
<sequence>MPKLSEYNKKRDFKKTAEPKGKVKKGGKELHFVIQKHAASHLHFDFRLEIDGVLVSWAVPKGPSADPSVKRLAMHVEDHPMDYINFEGTIPKGQYGGGTVMVWDTGTYLAEGSDSVAESEKLLRKMHDEGNIKVVMSGKKVNGSYHLVHMHGKDQEWLLMKAKDEYADKKEFDQTSVLAGRTMDDIADDKKSDVWNSNRDEEKKLAGNKDAIPEDVGTDSSSPSFTADDVADAKKLKEFPVDWLPQLATLTDEVFDNDEWIYETKYDGYRAIIQVNGGKVNLVSRNGISFNKKYAPLVQAFEAVTNDVVLDGEIVVEDDKGMSHFQWLQYFAENPDRGKLKCYVFDILYFNGFDLTSLNLVQRKKILEALLPQSDEIIYSGHIVGDGSKALKKVEKDGGEGLIAKKANSKYHINKRSKDWLKIKVSKEQEMVIGGFTDPQGSRSGFGSLLLGYYQDGEFIYSGKVGTGFNEDSLTDMHKKLLKLEQKTSPFKTKPKERGAHFVKPELVAEIKYSEWTETGSLRHPVFIALRTDKDPKDVTREQAIAKDKLVSKEKMKKVTLDTKLKTSVKNTTVKEETVKGSKPKVKSKTTVSKSVSKKGWDKTKAPVTHPDKVFWPVEGYTKGDVINYYDEMSQWIMPYIKDRPQSMRRTPNGIDKDGFFQKNVADSAPDWAQTEKIHSDSTKEDIEYLICNDKETLIYMANLGCIEINPWSSRVGSLDNPDYIIFDLDPNKASLKDLVTTANKVKEILDSLGITGYLKTSGGKGLHVFIPIKPKYSYDQSRDFSHIISQAVNSALPDITSLERMPKKRIGKVYLDFLQNGKGKTMACAYSLRPREGATASTPLDWEELNEKKFDLKNYNIKTLPKRVKEKGDLWANFFKDAVDLKAILDKLS</sequence>
<dbReference type="InterPro" id="IPR014144">
    <property type="entry name" value="LigD_PE_domain"/>
</dbReference>
<dbReference type="EC" id="6.5.1.1" evidence="2"/>
<evidence type="ECO:0000256" key="14">
    <source>
        <dbReference type="ARBA" id="ARBA00023125"/>
    </source>
</evidence>
<keyword evidence="11" id="KW-0269">Exonuclease</keyword>
<evidence type="ECO:0000256" key="4">
    <source>
        <dbReference type="ARBA" id="ARBA00022679"/>
    </source>
</evidence>
<dbReference type="Pfam" id="PF21686">
    <property type="entry name" value="LigD_Prim-Pol"/>
    <property type="match status" value="1"/>
</dbReference>
<keyword evidence="10" id="KW-0378">Hydrolase</keyword>
<dbReference type="NCBIfam" id="TIGR02777">
    <property type="entry name" value="LigD_PE_dom"/>
    <property type="match status" value="1"/>
</dbReference>
<keyword evidence="16" id="KW-0234">DNA repair</keyword>
<dbReference type="AlphaFoldDB" id="A0A552V1P9"/>
<keyword evidence="6" id="KW-0540">Nuclease</keyword>
<evidence type="ECO:0000256" key="5">
    <source>
        <dbReference type="ARBA" id="ARBA00022695"/>
    </source>
</evidence>
<dbReference type="PROSITE" id="PS50160">
    <property type="entry name" value="DNA_LIGASE_A3"/>
    <property type="match status" value="1"/>
</dbReference>
<evidence type="ECO:0000256" key="16">
    <source>
        <dbReference type="ARBA" id="ARBA00023204"/>
    </source>
</evidence>
<feature type="compositionally biased region" description="Basic and acidic residues" evidence="21">
    <location>
        <begin position="191"/>
        <end position="207"/>
    </location>
</feature>
<dbReference type="GO" id="GO:0003887">
    <property type="term" value="F:DNA-directed DNA polymerase activity"/>
    <property type="evidence" value="ECO:0007669"/>
    <property type="project" value="UniProtKB-KW"/>
</dbReference>
<keyword evidence="8" id="KW-0547">Nucleotide-binding</keyword>
<evidence type="ECO:0000256" key="11">
    <source>
        <dbReference type="ARBA" id="ARBA00022839"/>
    </source>
</evidence>
<evidence type="ECO:0000256" key="9">
    <source>
        <dbReference type="ARBA" id="ARBA00022763"/>
    </source>
</evidence>
<dbReference type="GO" id="GO:0005524">
    <property type="term" value="F:ATP binding"/>
    <property type="evidence" value="ECO:0007669"/>
    <property type="project" value="UniProtKB-KW"/>
</dbReference>
<dbReference type="Gene3D" id="3.30.1490.70">
    <property type="match status" value="1"/>
</dbReference>
<dbReference type="SUPFAM" id="SSF56091">
    <property type="entry name" value="DNA ligase/mRNA capping enzyme, catalytic domain"/>
    <property type="match status" value="1"/>
</dbReference>
<dbReference type="GO" id="GO:0046872">
    <property type="term" value="F:metal ion binding"/>
    <property type="evidence" value="ECO:0007669"/>
    <property type="project" value="UniProtKB-KW"/>
</dbReference>
<dbReference type="Gene3D" id="3.30.470.30">
    <property type="entry name" value="DNA ligase/mRNA capping enzyme"/>
    <property type="match status" value="1"/>
</dbReference>
<keyword evidence="18" id="KW-0511">Multifunctional enzyme</keyword>
<evidence type="ECO:0000256" key="2">
    <source>
        <dbReference type="ARBA" id="ARBA00012727"/>
    </source>
</evidence>
<dbReference type="PANTHER" id="PTHR42705:SF2">
    <property type="entry name" value="BIFUNCTIONAL NON-HOMOLOGOUS END JOINING PROTEIN LIGD"/>
    <property type="match status" value="1"/>
</dbReference>
<keyword evidence="9" id="KW-0227">DNA damage</keyword>
<evidence type="ECO:0000256" key="12">
    <source>
        <dbReference type="ARBA" id="ARBA00022840"/>
    </source>
</evidence>
<evidence type="ECO:0000256" key="8">
    <source>
        <dbReference type="ARBA" id="ARBA00022741"/>
    </source>
</evidence>
<keyword evidence="13" id="KW-0239">DNA-directed DNA polymerase</keyword>
<accession>A0A552V1P9</accession>
<dbReference type="InterPro" id="IPR012310">
    <property type="entry name" value="DNA_ligase_ATP-dep_cent"/>
</dbReference>
<dbReference type="InterPro" id="IPR014143">
    <property type="entry name" value="NHEJ_ligase_prk"/>
</dbReference>
<evidence type="ECO:0000256" key="17">
    <source>
        <dbReference type="ARBA" id="ARBA00023211"/>
    </source>
</evidence>
<proteinExistence type="predicted"/>
<dbReference type="EMBL" id="VJVZ01000006">
    <property type="protein sequence ID" value="TRW24413.1"/>
    <property type="molecule type" value="Genomic_DNA"/>
</dbReference>
<dbReference type="InterPro" id="IPR014145">
    <property type="entry name" value="LigD_pol_dom"/>
</dbReference>
<comment type="caution">
    <text evidence="23">The sequence shown here is derived from an EMBL/GenBank/DDBJ whole genome shotgun (WGS) entry which is preliminary data.</text>
</comment>
<keyword evidence="7" id="KW-0479">Metal-binding</keyword>
<keyword evidence="3 23" id="KW-0436">Ligase</keyword>
<reference evidence="23 24" key="1">
    <citation type="submission" date="2019-07" db="EMBL/GenBank/DDBJ databases">
        <title>Flavobacterium sp. nov., isolated from glacier ice.</title>
        <authorList>
            <person name="Liu Q."/>
            <person name="Xin Y.-H."/>
        </authorList>
    </citation>
    <scope>NUCLEOTIDE SEQUENCE [LARGE SCALE GENOMIC DNA]</scope>
    <source>
        <strain evidence="23 24">ZT4R6</strain>
    </source>
</reference>
<evidence type="ECO:0000256" key="20">
    <source>
        <dbReference type="ARBA" id="ARBA00034003"/>
    </source>
</evidence>
<dbReference type="NCBIfam" id="TIGR02779">
    <property type="entry name" value="NHEJ_ligase_lig"/>
    <property type="match status" value="1"/>
</dbReference>
<evidence type="ECO:0000256" key="6">
    <source>
        <dbReference type="ARBA" id="ARBA00022722"/>
    </source>
</evidence>
<evidence type="ECO:0000313" key="24">
    <source>
        <dbReference type="Proteomes" id="UP000320643"/>
    </source>
</evidence>
<dbReference type="Gene3D" id="3.90.920.10">
    <property type="entry name" value="DNA primase, PRIM domain"/>
    <property type="match status" value="1"/>
</dbReference>
<dbReference type="Pfam" id="PF01068">
    <property type="entry name" value="DNA_ligase_A_M"/>
    <property type="match status" value="1"/>
</dbReference>
<organism evidence="23 24">
    <name type="scientific">Flavobacterium zepuense</name>
    <dbReference type="NCBI Taxonomy" id="2593302"/>
    <lineage>
        <taxon>Bacteria</taxon>
        <taxon>Pseudomonadati</taxon>
        <taxon>Bacteroidota</taxon>
        <taxon>Flavobacteriia</taxon>
        <taxon>Flavobacteriales</taxon>
        <taxon>Flavobacteriaceae</taxon>
        <taxon>Flavobacterium</taxon>
    </lineage>
</organism>
<keyword evidence="12" id="KW-0067">ATP-binding</keyword>
<dbReference type="GO" id="GO:0003910">
    <property type="term" value="F:DNA ligase (ATP) activity"/>
    <property type="evidence" value="ECO:0007669"/>
    <property type="project" value="UniProtKB-EC"/>
</dbReference>
<dbReference type="Pfam" id="PF04679">
    <property type="entry name" value="DNA_ligase_A_C"/>
    <property type="match status" value="1"/>
</dbReference>
<feature type="domain" description="ATP-dependent DNA ligase family profile" evidence="22">
    <location>
        <begin position="343"/>
        <end position="438"/>
    </location>
</feature>
<dbReference type="CDD" id="cd07906">
    <property type="entry name" value="Adenylation_DNA_ligase_LigD_LigC"/>
    <property type="match status" value="1"/>
</dbReference>
<dbReference type="Pfam" id="PF13298">
    <property type="entry name" value="LigD_N"/>
    <property type="match status" value="1"/>
</dbReference>
<dbReference type="Proteomes" id="UP000320643">
    <property type="component" value="Unassembled WGS sequence"/>
</dbReference>
<keyword evidence="14" id="KW-0238">DNA-binding</keyword>
<protein>
    <recommendedName>
        <fullName evidence="2">DNA ligase (ATP)</fullName>
        <ecNumber evidence="2">6.5.1.1</ecNumber>
    </recommendedName>
    <alternativeName>
        <fullName evidence="19">NHEJ DNA polymerase</fullName>
    </alternativeName>
</protein>
<dbReference type="GO" id="GO:0003677">
    <property type="term" value="F:DNA binding"/>
    <property type="evidence" value="ECO:0007669"/>
    <property type="project" value="UniProtKB-KW"/>
</dbReference>
<evidence type="ECO:0000256" key="1">
    <source>
        <dbReference type="ARBA" id="ARBA00001936"/>
    </source>
</evidence>
<evidence type="ECO:0000256" key="19">
    <source>
        <dbReference type="ARBA" id="ARBA00029943"/>
    </source>
</evidence>
<evidence type="ECO:0000259" key="22">
    <source>
        <dbReference type="PROSITE" id="PS50160"/>
    </source>
</evidence>
<dbReference type="InterPro" id="IPR012309">
    <property type="entry name" value="DNA_ligase_ATP-dep_C"/>
</dbReference>
<dbReference type="SUPFAM" id="SSF50249">
    <property type="entry name" value="Nucleic acid-binding proteins"/>
    <property type="match status" value="1"/>
</dbReference>
<name>A0A552V1P9_9FLAO</name>
<dbReference type="NCBIfam" id="TIGR02776">
    <property type="entry name" value="NHEJ_ligase_prk"/>
    <property type="match status" value="1"/>
</dbReference>
<dbReference type="CDD" id="cd04865">
    <property type="entry name" value="LigD_Pol_like_2"/>
    <property type="match status" value="1"/>
</dbReference>
<gene>
    <name evidence="23" type="primary">ligD</name>
    <name evidence="23" type="ORF">FMM05_11315</name>
</gene>
<evidence type="ECO:0000256" key="7">
    <source>
        <dbReference type="ARBA" id="ARBA00022723"/>
    </source>
</evidence>
<feature type="region of interest" description="Disordered" evidence="21">
    <location>
        <begin position="1"/>
        <end position="22"/>
    </location>
</feature>
<evidence type="ECO:0000256" key="3">
    <source>
        <dbReference type="ARBA" id="ARBA00022598"/>
    </source>
</evidence>
<evidence type="ECO:0000256" key="15">
    <source>
        <dbReference type="ARBA" id="ARBA00023172"/>
    </source>
</evidence>